<evidence type="ECO:0000256" key="7">
    <source>
        <dbReference type="ARBA" id="ARBA00049158"/>
    </source>
</evidence>
<dbReference type="RefSeq" id="WP_286677970.1">
    <property type="nucleotide sequence ID" value="NZ_MNXI01000049.1"/>
</dbReference>
<keyword evidence="6 8" id="KW-0368">Histidine biosynthesis</keyword>
<dbReference type="PANTHER" id="PTHR21039:SF0">
    <property type="entry name" value="HISTIDINOL-PHOSPHATASE"/>
    <property type="match status" value="1"/>
</dbReference>
<name>A0A2M7T6P2_9ACTN</name>
<dbReference type="InterPro" id="IPR010140">
    <property type="entry name" value="Histidinol_P_phosphatase_HisJ"/>
</dbReference>
<dbReference type="SUPFAM" id="SSF89550">
    <property type="entry name" value="PHP domain-like"/>
    <property type="match status" value="1"/>
</dbReference>
<evidence type="ECO:0000259" key="9">
    <source>
        <dbReference type="Pfam" id="PF02811"/>
    </source>
</evidence>
<dbReference type="GO" id="GO:0005737">
    <property type="term" value="C:cytoplasm"/>
    <property type="evidence" value="ECO:0007669"/>
    <property type="project" value="TreeGrafter"/>
</dbReference>
<keyword evidence="4 8" id="KW-0028">Amino-acid biosynthesis</keyword>
<evidence type="ECO:0000256" key="6">
    <source>
        <dbReference type="ARBA" id="ARBA00023102"/>
    </source>
</evidence>
<evidence type="ECO:0000313" key="10">
    <source>
        <dbReference type="EMBL" id="PIZ36824.1"/>
    </source>
</evidence>
<dbReference type="UniPathway" id="UPA00031">
    <property type="reaction ID" value="UER00013"/>
</dbReference>
<accession>A0A2M7T6P2</accession>
<dbReference type="Pfam" id="PF02811">
    <property type="entry name" value="PHP"/>
    <property type="match status" value="1"/>
</dbReference>
<dbReference type="PANTHER" id="PTHR21039">
    <property type="entry name" value="HISTIDINOL PHOSPHATASE-RELATED"/>
    <property type="match status" value="1"/>
</dbReference>
<organism evidence="10 11">
    <name type="scientific">Candidatus Aquicultor secundus</name>
    <dbReference type="NCBI Taxonomy" id="1973895"/>
    <lineage>
        <taxon>Bacteria</taxon>
        <taxon>Bacillati</taxon>
        <taxon>Actinomycetota</taxon>
        <taxon>Candidatus Aquicultoria</taxon>
        <taxon>Candidatus Aquicultorales</taxon>
        <taxon>Candidatus Aquicultoraceae</taxon>
        <taxon>Candidatus Aquicultor</taxon>
    </lineage>
</organism>
<evidence type="ECO:0000256" key="8">
    <source>
        <dbReference type="RuleBase" id="RU366003"/>
    </source>
</evidence>
<dbReference type="CDD" id="cd12110">
    <property type="entry name" value="PHP_HisPPase_Hisj_like"/>
    <property type="match status" value="1"/>
</dbReference>
<sequence>MSVDYHVHTARCGHARGEMRDYVKRARELSLTEIGFADHLPLLTGHDPTLTMSLDELPEYVEAVATLKREFPDIAIKTGIEADYLPGREEETARLLGAYDFDYVIGSIHFIDGWGFDDSRYIEGYKQRDIYELYATYFKLVADAAKTGLFDVIGHLDLIKKYNFKPEEDITPLVAGAISAIKKADAAIEINTAGLRKPVGEIYPSDAILALCFNEGVPVTLGSDAHSPEEVGMGFEAGRAAARRAGYERLAVFAKRERDFVDLV</sequence>
<proteinExistence type="inferred from homology"/>
<gene>
    <name evidence="10" type="ORF">COY37_08035</name>
</gene>
<evidence type="ECO:0000256" key="3">
    <source>
        <dbReference type="ARBA" id="ARBA00013085"/>
    </source>
</evidence>
<dbReference type="GO" id="GO:0000105">
    <property type="term" value="P:L-histidine biosynthetic process"/>
    <property type="evidence" value="ECO:0007669"/>
    <property type="project" value="UniProtKB-UniRule"/>
</dbReference>
<dbReference type="NCBIfam" id="TIGR01856">
    <property type="entry name" value="hisJ_fam"/>
    <property type="match status" value="1"/>
</dbReference>
<dbReference type="InterPro" id="IPR004013">
    <property type="entry name" value="PHP_dom"/>
</dbReference>
<dbReference type="Proteomes" id="UP000230956">
    <property type="component" value="Unassembled WGS sequence"/>
</dbReference>
<dbReference type="InterPro" id="IPR016195">
    <property type="entry name" value="Pol/histidinol_Pase-like"/>
</dbReference>
<evidence type="ECO:0000256" key="1">
    <source>
        <dbReference type="ARBA" id="ARBA00004970"/>
    </source>
</evidence>
<evidence type="ECO:0000256" key="4">
    <source>
        <dbReference type="ARBA" id="ARBA00022605"/>
    </source>
</evidence>
<reference evidence="11" key="1">
    <citation type="submission" date="2017-09" db="EMBL/GenBank/DDBJ databases">
        <title>Depth-based differentiation of microbial function through sediment-hosted aquifers and enrichment of novel symbionts in the deep terrestrial subsurface.</title>
        <authorList>
            <person name="Probst A.J."/>
            <person name="Ladd B."/>
            <person name="Jarett J.K."/>
            <person name="Geller-Mcgrath D.E."/>
            <person name="Sieber C.M.K."/>
            <person name="Emerson J.B."/>
            <person name="Anantharaman K."/>
            <person name="Thomas B.C."/>
            <person name="Malmstrom R."/>
            <person name="Stieglmeier M."/>
            <person name="Klingl A."/>
            <person name="Woyke T."/>
            <person name="Ryan C.M."/>
            <person name="Banfield J.F."/>
        </authorList>
    </citation>
    <scope>NUCLEOTIDE SEQUENCE [LARGE SCALE GENOMIC DNA]</scope>
</reference>
<evidence type="ECO:0000256" key="2">
    <source>
        <dbReference type="ARBA" id="ARBA00009152"/>
    </source>
</evidence>
<protein>
    <recommendedName>
        <fullName evidence="3 8">Histidinol-phosphatase</fullName>
        <shortName evidence="8">HolPase</shortName>
        <ecNumber evidence="3 8">3.1.3.15</ecNumber>
    </recommendedName>
</protein>
<dbReference type="NCBIfam" id="NF005596">
    <property type="entry name" value="PRK07328.1"/>
    <property type="match status" value="1"/>
</dbReference>
<dbReference type="Gene3D" id="3.20.20.140">
    <property type="entry name" value="Metal-dependent hydrolases"/>
    <property type="match status" value="1"/>
</dbReference>
<dbReference type="GO" id="GO:0004401">
    <property type="term" value="F:histidinol-phosphatase activity"/>
    <property type="evidence" value="ECO:0007669"/>
    <property type="project" value="UniProtKB-UniRule"/>
</dbReference>
<comment type="similarity">
    <text evidence="2 8">Belongs to the PHP hydrolase family. HisK subfamily.</text>
</comment>
<keyword evidence="5 8" id="KW-0378">Hydrolase</keyword>
<dbReference type="AlphaFoldDB" id="A0A2M7T6P2"/>
<evidence type="ECO:0000256" key="5">
    <source>
        <dbReference type="ARBA" id="ARBA00022801"/>
    </source>
</evidence>
<feature type="domain" description="PHP" evidence="9">
    <location>
        <begin position="4"/>
        <end position="193"/>
    </location>
</feature>
<comment type="catalytic activity">
    <reaction evidence="7 8">
        <text>L-histidinol phosphate + H2O = L-histidinol + phosphate</text>
        <dbReference type="Rhea" id="RHEA:14465"/>
        <dbReference type="ChEBI" id="CHEBI:15377"/>
        <dbReference type="ChEBI" id="CHEBI:43474"/>
        <dbReference type="ChEBI" id="CHEBI:57699"/>
        <dbReference type="ChEBI" id="CHEBI:57980"/>
        <dbReference type="EC" id="3.1.3.15"/>
    </reaction>
</comment>
<evidence type="ECO:0000313" key="11">
    <source>
        <dbReference type="Proteomes" id="UP000230956"/>
    </source>
</evidence>
<comment type="pathway">
    <text evidence="1 8">Amino-acid biosynthesis; L-histidine biosynthesis; L-histidine from 5-phospho-alpha-D-ribose 1-diphosphate: step 8/9.</text>
</comment>
<dbReference type="EC" id="3.1.3.15" evidence="3 8"/>
<comment type="caution">
    <text evidence="10">The sequence shown here is derived from an EMBL/GenBank/DDBJ whole genome shotgun (WGS) entry which is preliminary data.</text>
</comment>
<dbReference type="EMBL" id="PFNG01000186">
    <property type="protein sequence ID" value="PIZ36824.1"/>
    <property type="molecule type" value="Genomic_DNA"/>
</dbReference>